<evidence type="ECO:0000259" key="2">
    <source>
        <dbReference type="SMART" id="SM00254"/>
    </source>
</evidence>
<evidence type="ECO:0000256" key="1">
    <source>
        <dbReference type="SAM" id="MobiDB-lite"/>
    </source>
</evidence>
<dbReference type="EMBL" id="GEEE01023252">
    <property type="protein sequence ID" value="JAP39973.1"/>
    <property type="molecule type" value="Transcribed_RNA"/>
</dbReference>
<evidence type="ECO:0000313" key="3">
    <source>
        <dbReference type="EMBL" id="JAP39973.1"/>
    </source>
</evidence>
<feature type="region of interest" description="Disordered" evidence="1">
    <location>
        <begin position="1"/>
        <end position="33"/>
    </location>
</feature>
<sequence>MQFNRAGERTDGGAPLLPRLRHPYDGNNTDQLPSRIMEGQWRRSMEALREKLQELGLSNVKSWTGDLQRLQEASRSMIPKTSIFAPPGGFVGPKPRLPAEAKQLPQAQQHPLPSHLQRMVFKDLKAPPSLANVQRPSSGRARKPGLLLFNDLPKGRLPQRPRTLDATTKQPTGQIIRGSPSISPPPVLPSMLDSLKFVQCADVLPSEKCLQLERKPHSSCDKPGQVRDHLCRQTCRTCQDCPMNRTDFEVVHADTDTNACLLADVRLGRRYFIRLLEEVGFAECRRVCTVEPQCLSFDFYVPNAANEDAFKHPKNVPGSCVLNRVDLPTLRKRTLPELVPIGATPEVLKTRGAARCLLFQKVCLEECKPPNLQYTSPCECEQMKSSYPFAEEVLTGAEPKSGRLHCMRKATLITQVHGTNGKCEQRTRQLSVVCQPARRDQLLQHLNTHSLNTTNHSRNFCVDQRPTGWCEESARVGGCKDTLIRKVCGGTCGVCICKHGHTYYGKCQSTGRMTVLRVDYRFDPDHGRCVADKEVQTVVCDRCPVGSFELVTPCDKVSKKRQLIRITAGVSLSKISGKPPSCRFKMQKQELNCQGCTFADGEAAERQSISACQLTASKKFRLAVRKEYMVNNSGCCEIRRSYRLFPCKGCPKAHSTTSKCVDNFRLRRIVFYTRPSTGKFSNDKQPIPASLCIRHVIVEKESCVQQRTEIRDCTDLIGEAGCEEFKHLNHCTTRPQAARILCAKACGLC</sequence>
<gene>
    <name evidence="3" type="ORF">TR113728</name>
</gene>
<name>A0A0X3NKH6_SCHSO</name>
<organism evidence="3">
    <name type="scientific">Schistocephalus solidus</name>
    <name type="common">Tapeworm</name>
    <dbReference type="NCBI Taxonomy" id="70667"/>
    <lineage>
        <taxon>Eukaryota</taxon>
        <taxon>Metazoa</taxon>
        <taxon>Spiralia</taxon>
        <taxon>Lophotrochozoa</taxon>
        <taxon>Platyhelminthes</taxon>
        <taxon>Cestoda</taxon>
        <taxon>Eucestoda</taxon>
        <taxon>Diphyllobothriidea</taxon>
        <taxon>Diphyllobothriidae</taxon>
        <taxon>Schistocephalus</taxon>
    </lineage>
</organism>
<feature type="region of interest" description="Disordered" evidence="1">
    <location>
        <begin position="130"/>
        <end position="182"/>
    </location>
</feature>
<dbReference type="SMART" id="SM00254">
    <property type="entry name" value="ShKT"/>
    <property type="match status" value="3"/>
</dbReference>
<feature type="domain" description="ShKT" evidence="2">
    <location>
        <begin position="199"/>
        <end position="239"/>
    </location>
</feature>
<feature type="domain" description="ShKT" evidence="2">
    <location>
        <begin position="460"/>
        <end position="496"/>
    </location>
</feature>
<protein>
    <recommendedName>
        <fullName evidence="2">ShKT domain-containing protein</fullName>
    </recommendedName>
</protein>
<dbReference type="Pfam" id="PF01549">
    <property type="entry name" value="ShK"/>
    <property type="match status" value="2"/>
</dbReference>
<feature type="compositionally biased region" description="Basic and acidic residues" evidence="1">
    <location>
        <begin position="1"/>
        <end position="11"/>
    </location>
</feature>
<feature type="domain" description="ShKT" evidence="2">
    <location>
        <begin position="712"/>
        <end position="749"/>
    </location>
</feature>
<proteinExistence type="predicted"/>
<dbReference type="AlphaFoldDB" id="A0A0X3NKH6"/>
<dbReference type="InterPro" id="IPR003582">
    <property type="entry name" value="ShKT_dom"/>
</dbReference>
<accession>A0A0X3NKH6</accession>
<reference evidence="3" key="1">
    <citation type="submission" date="2016-01" db="EMBL/GenBank/DDBJ databases">
        <title>Reference transcriptome for the parasite Schistocephalus solidus: insights into the molecular evolution of parasitism.</title>
        <authorList>
            <person name="Hebert F.O."/>
            <person name="Grambauer S."/>
            <person name="Barber I."/>
            <person name="Landry C.R."/>
            <person name="Aubin-Horth N."/>
        </authorList>
    </citation>
    <scope>NUCLEOTIDE SEQUENCE</scope>
</reference>